<dbReference type="GO" id="GO:0009423">
    <property type="term" value="P:chorismate biosynthetic process"/>
    <property type="evidence" value="ECO:0007669"/>
    <property type="project" value="TreeGrafter"/>
</dbReference>
<evidence type="ECO:0000313" key="3">
    <source>
        <dbReference type="EMBL" id="PJF37017.1"/>
    </source>
</evidence>
<sequence>MNRPIDAVISVPGSKSITNRALLLAALAEGESVLENALFSEDSQWCSQALQRLGICVQSEPEAARFVVNGKGGYFPAAYADLFVGNSGTTARFLVAAATLGGGTYRFDGVPRMRQRPIRPLLAALRQLGAHFSFEGETDAFPLMVHAVGLNGGTATLEATDSSQYVSALLQVAPYARRDVSLTLTGEVVSEPYIEMTLRMMAQFGVIVDKKDYRNYHVCAGQRYRAQRYVVEPDASNATYFFAAAALIGGRVRVPYLSADSLQGDARFVDVLERMGCQVERAANYLEV</sequence>
<protein>
    <submittedName>
        <fullName evidence="3">3-phosphoshikimate 1-carboxyvinyltransferase</fullName>
    </submittedName>
</protein>
<dbReference type="Pfam" id="PF00275">
    <property type="entry name" value="EPSP_synthase"/>
    <property type="match status" value="1"/>
</dbReference>
<proteinExistence type="predicted"/>
<keyword evidence="1 3" id="KW-0808">Transferase</keyword>
<name>A0A2M8PHI8_9CHLR</name>
<dbReference type="InterPro" id="IPR001986">
    <property type="entry name" value="Enolpyruvate_Tfrase_dom"/>
</dbReference>
<organism evidence="3 4">
    <name type="scientific">Candidatus Thermofonsia Clade 1 bacterium</name>
    <dbReference type="NCBI Taxonomy" id="2364210"/>
    <lineage>
        <taxon>Bacteria</taxon>
        <taxon>Bacillati</taxon>
        <taxon>Chloroflexota</taxon>
        <taxon>Candidatus Thermofontia</taxon>
        <taxon>Candidatus Thermofonsia Clade 1</taxon>
    </lineage>
</organism>
<accession>A0A2M8PHI8</accession>
<dbReference type="InterPro" id="IPR013792">
    <property type="entry name" value="RNA3'P_cycl/enolpyr_Trfase_a/b"/>
</dbReference>
<reference evidence="3 4" key="1">
    <citation type="submission" date="2017-11" db="EMBL/GenBank/DDBJ databases">
        <title>Evolution of Phototrophy in the Chloroflexi Phylum Driven by Horizontal Gene Transfer.</title>
        <authorList>
            <person name="Ward L.M."/>
            <person name="Hemp J."/>
            <person name="Shih P.M."/>
            <person name="Mcglynn S.E."/>
            <person name="Fischer W."/>
        </authorList>
    </citation>
    <scope>NUCLEOTIDE SEQUENCE [LARGE SCALE GENOMIC DNA]</scope>
    <source>
        <strain evidence="3">JP3_13</strain>
    </source>
</reference>
<dbReference type="InterPro" id="IPR036968">
    <property type="entry name" value="Enolpyruvate_Tfrase_sf"/>
</dbReference>
<dbReference type="GO" id="GO:0003866">
    <property type="term" value="F:3-phosphoshikimate 1-carboxyvinyltransferase activity"/>
    <property type="evidence" value="ECO:0007669"/>
    <property type="project" value="TreeGrafter"/>
</dbReference>
<dbReference type="PANTHER" id="PTHR21090">
    <property type="entry name" value="AROM/DEHYDROQUINATE SYNTHASE"/>
    <property type="match status" value="1"/>
</dbReference>
<evidence type="ECO:0000256" key="1">
    <source>
        <dbReference type="ARBA" id="ARBA00022679"/>
    </source>
</evidence>
<dbReference type="Gene3D" id="3.65.10.10">
    <property type="entry name" value="Enolpyruvate transferase domain"/>
    <property type="match status" value="2"/>
</dbReference>
<evidence type="ECO:0000259" key="2">
    <source>
        <dbReference type="Pfam" id="PF00275"/>
    </source>
</evidence>
<comment type="caution">
    <text evidence="3">The sequence shown here is derived from an EMBL/GenBank/DDBJ whole genome shotgun (WGS) entry which is preliminary data.</text>
</comment>
<dbReference type="PANTHER" id="PTHR21090:SF5">
    <property type="entry name" value="PENTAFUNCTIONAL AROM POLYPEPTIDE"/>
    <property type="match status" value="1"/>
</dbReference>
<feature type="non-terminal residue" evidence="3">
    <location>
        <position position="288"/>
    </location>
</feature>
<dbReference type="PROSITE" id="PS00104">
    <property type="entry name" value="EPSP_SYNTHASE_1"/>
    <property type="match status" value="1"/>
</dbReference>
<gene>
    <name evidence="3" type="ORF">CUN49_02385</name>
</gene>
<dbReference type="EMBL" id="PGTM01000018">
    <property type="protein sequence ID" value="PJF37017.1"/>
    <property type="molecule type" value="Genomic_DNA"/>
</dbReference>
<dbReference type="Proteomes" id="UP000229681">
    <property type="component" value="Unassembled WGS sequence"/>
</dbReference>
<dbReference type="AlphaFoldDB" id="A0A2M8PHI8"/>
<evidence type="ECO:0000313" key="4">
    <source>
        <dbReference type="Proteomes" id="UP000229681"/>
    </source>
</evidence>
<dbReference type="InterPro" id="IPR023193">
    <property type="entry name" value="EPSP_synthase_CS"/>
</dbReference>
<dbReference type="SUPFAM" id="SSF55205">
    <property type="entry name" value="EPT/RTPC-like"/>
    <property type="match status" value="1"/>
</dbReference>
<feature type="domain" description="Enolpyruvate transferase" evidence="2">
    <location>
        <begin position="4"/>
        <end position="283"/>
    </location>
</feature>